<evidence type="ECO:0000256" key="3">
    <source>
        <dbReference type="ARBA" id="ARBA00022475"/>
    </source>
</evidence>
<keyword evidence="5 8" id="KW-1133">Transmembrane helix</keyword>
<sequence>MGGVDVGGSSEKRPTNTDINMIPFIDLLMVTITFLLLTAVWVTNSRMEVNAQVPALEGCGESCPKENPATLHVHLDDDTFTLAWKEGAVLVSENKLPKQSIQVGKDGMTAIRYPGLADAIRSEWQRAGAHRDATDRKLDQAVLHTANGTPFSEVVAALDAINAARREMALADGSRIEVAAFSTTFAAR</sequence>
<dbReference type="AlphaFoldDB" id="A0A0K1ESR0"/>
<evidence type="ECO:0000256" key="8">
    <source>
        <dbReference type="SAM" id="Phobius"/>
    </source>
</evidence>
<keyword evidence="6 8" id="KW-0472">Membrane</keyword>
<evidence type="ECO:0000313" key="9">
    <source>
        <dbReference type="EMBL" id="AKT43648.1"/>
    </source>
</evidence>
<protein>
    <submittedName>
        <fullName evidence="9">Biopolymer transporter</fullName>
    </submittedName>
</protein>
<proteinExistence type="inferred from homology"/>
<dbReference type="KEGG" id="ccro:CMC5_078830"/>
<keyword evidence="10" id="KW-1185">Reference proteome</keyword>
<keyword evidence="4 7" id="KW-0812">Transmembrane</keyword>
<dbReference type="EMBL" id="CP012159">
    <property type="protein sequence ID" value="AKT43648.1"/>
    <property type="molecule type" value="Genomic_DNA"/>
</dbReference>
<gene>
    <name evidence="9" type="ORF">CMC5_078830</name>
</gene>
<keyword evidence="7" id="KW-0813">Transport</keyword>
<keyword evidence="7" id="KW-0653">Protein transport</keyword>
<evidence type="ECO:0000313" key="10">
    <source>
        <dbReference type="Proteomes" id="UP000067626"/>
    </source>
</evidence>
<feature type="transmembrane region" description="Helical" evidence="8">
    <location>
        <begin position="20"/>
        <end position="42"/>
    </location>
</feature>
<dbReference type="Proteomes" id="UP000067626">
    <property type="component" value="Chromosome"/>
</dbReference>
<dbReference type="OrthoDB" id="5507320at2"/>
<evidence type="ECO:0000256" key="7">
    <source>
        <dbReference type="RuleBase" id="RU003879"/>
    </source>
</evidence>
<organism evidence="9 10">
    <name type="scientific">Chondromyces crocatus</name>
    <dbReference type="NCBI Taxonomy" id="52"/>
    <lineage>
        <taxon>Bacteria</taxon>
        <taxon>Pseudomonadati</taxon>
        <taxon>Myxococcota</taxon>
        <taxon>Polyangia</taxon>
        <taxon>Polyangiales</taxon>
        <taxon>Polyangiaceae</taxon>
        <taxon>Chondromyces</taxon>
    </lineage>
</organism>
<dbReference type="GO" id="GO:0005886">
    <property type="term" value="C:plasma membrane"/>
    <property type="evidence" value="ECO:0007669"/>
    <property type="project" value="UniProtKB-SubCell"/>
</dbReference>
<evidence type="ECO:0000256" key="4">
    <source>
        <dbReference type="ARBA" id="ARBA00022692"/>
    </source>
</evidence>
<evidence type="ECO:0000256" key="1">
    <source>
        <dbReference type="ARBA" id="ARBA00004162"/>
    </source>
</evidence>
<dbReference type="InterPro" id="IPR003400">
    <property type="entry name" value="ExbD"/>
</dbReference>
<keyword evidence="3" id="KW-1003">Cell membrane</keyword>
<dbReference type="GO" id="GO:0022857">
    <property type="term" value="F:transmembrane transporter activity"/>
    <property type="evidence" value="ECO:0007669"/>
    <property type="project" value="InterPro"/>
</dbReference>
<comment type="subcellular location">
    <subcellularLocation>
        <location evidence="1">Cell membrane</location>
        <topology evidence="1">Single-pass membrane protein</topology>
    </subcellularLocation>
    <subcellularLocation>
        <location evidence="7">Cell membrane</location>
        <topology evidence="7">Single-pass type II membrane protein</topology>
    </subcellularLocation>
</comment>
<dbReference type="Pfam" id="PF02472">
    <property type="entry name" value="ExbD"/>
    <property type="match status" value="1"/>
</dbReference>
<dbReference type="STRING" id="52.CMC5_078830"/>
<reference evidence="9 10" key="1">
    <citation type="submission" date="2015-07" db="EMBL/GenBank/DDBJ databases">
        <title>Genome analysis of myxobacterium Chondromyces crocatus Cm c5 reveals a high potential for natural compound synthesis and the genetic basis for the loss of fruiting body formation.</title>
        <authorList>
            <person name="Zaburannyi N."/>
            <person name="Bunk B."/>
            <person name="Maier J."/>
            <person name="Overmann J."/>
            <person name="Mueller R."/>
        </authorList>
    </citation>
    <scope>NUCLEOTIDE SEQUENCE [LARGE SCALE GENOMIC DNA]</scope>
    <source>
        <strain evidence="9 10">Cm c5</strain>
    </source>
</reference>
<dbReference type="RefSeq" id="WP_050435081.1">
    <property type="nucleotide sequence ID" value="NZ_CP012159.1"/>
</dbReference>
<evidence type="ECO:0000256" key="2">
    <source>
        <dbReference type="ARBA" id="ARBA00005811"/>
    </source>
</evidence>
<comment type="similarity">
    <text evidence="2 7">Belongs to the ExbD/TolR family.</text>
</comment>
<accession>A0A0K1ESR0</accession>
<dbReference type="GO" id="GO:0015031">
    <property type="term" value="P:protein transport"/>
    <property type="evidence" value="ECO:0007669"/>
    <property type="project" value="UniProtKB-KW"/>
</dbReference>
<evidence type="ECO:0000256" key="5">
    <source>
        <dbReference type="ARBA" id="ARBA00022989"/>
    </source>
</evidence>
<evidence type="ECO:0000256" key="6">
    <source>
        <dbReference type="ARBA" id="ARBA00023136"/>
    </source>
</evidence>
<name>A0A0K1ESR0_CHOCO</name>